<name>A0A517ZKC7_9PLAN</name>
<evidence type="ECO:0000313" key="5">
    <source>
        <dbReference type="EMBL" id="QDU42954.1"/>
    </source>
</evidence>
<dbReference type="NCBIfam" id="TIGR02937">
    <property type="entry name" value="sigma70-ECF"/>
    <property type="match status" value="1"/>
</dbReference>
<evidence type="ECO:0000259" key="4">
    <source>
        <dbReference type="Pfam" id="PF04542"/>
    </source>
</evidence>
<evidence type="ECO:0000313" key="6">
    <source>
        <dbReference type="Proteomes" id="UP000319383"/>
    </source>
</evidence>
<accession>A0A517ZKC7</accession>
<dbReference type="InterPro" id="IPR014331">
    <property type="entry name" value="RNA_pol_sigma70_ECF_RHOBA"/>
</dbReference>
<dbReference type="InterPro" id="IPR014284">
    <property type="entry name" value="RNA_pol_sigma-70_dom"/>
</dbReference>
<dbReference type="PANTHER" id="PTHR43133:SF51">
    <property type="entry name" value="RNA POLYMERASE SIGMA FACTOR"/>
    <property type="match status" value="1"/>
</dbReference>
<proteinExistence type="predicted"/>
<dbReference type="EMBL" id="CP036276">
    <property type="protein sequence ID" value="QDU42954.1"/>
    <property type="molecule type" value="Genomic_DNA"/>
</dbReference>
<evidence type="ECO:0000256" key="1">
    <source>
        <dbReference type="ARBA" id="ARBA00023015"/>
    </source>
</evidence>
<dbReference type="GO" id="GO:0006352">
    <property type="term" value="P:DNA-templated transcription initiation"/>
    <property type="evidence" value="ECO:0007669"/>
    <property type="project" value="InterPro"/>
</dbReference>
<dbReference type="AlphaFoldDB" id="A0A517ZKC7"/>
<dbReference type="InterPro" id="IPR007627">
    <property type="entry name" value="RNA_pol_sigma70_r2"/>
</dbReference>
<keyword evidence="1" id="KW-0805">Transcription regulation</keyword>
<evidence type="ECO:0000256" key="2">
    <source>
        <dbReference type="ARBA" id="ARBA00023082"/>
    </source>
</evidence>
<dbReference type="GO" id="GO:0016987">
    <property type="term" value="F:sigma factor activity"/>
    <property type="evidence" value="ECO:0007669"/>
    <property type="project" value="UniProtKB-KW"/>
</dbReference>
<sequence>MIPERGSSSLAGIASSRLGDYSYRDQFNFITNLGRGIWGPGGDIIWKDPDYSDLAGQQHMSHTPTIDPGDDFARLLVQHDRALFRYIMTFVARHDDAEEILQRVAIVLWRKFSEYDPTRDFLPWAYRVAYFEILKFRTEAGRSRLIFREDVLEALAETRHTLSPVLEAQHQALDACLEKLNAESAALLRRRYGESETVAALATEKGTTAKALYRKLDRLRDLIADCVERRVGFKGVVSNCE</sequence>
<evidence type="ECO:0000256" key="3">
    <source>
        <dbReference type="ARBA" id="ARBA00023163"/>
    </source>
</evidence>
<keyword evidence="2" id="KW-0731">Sigma factor</keyword>
<dbReference type="NCBIfam" id="TIGR02989">
    <property type="entry name" value="Sig-70_gvs1"/>
    <property type="match status" value="1"/>
</dbReference>
<dbReference type="InterPro" id="IPR013325">
    <property type="entry name" value="RNA_pol_sigma_r2"/>
</dbReference>
<dbReference type="Pfam" id="PF04542">
    <property type="entry name" value="Sigma70_r2"/>
    <property type="match status" value="1"/>
</dbReference>
<organism evidence="5 6">
    <name type="scientific">Symmachiella dynata</name>
    <dbReference type="NCBI Taxonomy" id="2527995"/>
    <lineage>
        <taxon>Bacteria</taxon>
        <taxon>Pseudomonadati</taxon>
        <taxon>Planctomycetota</taxon>
        <taxon>Planctomycetia</taxon>
        <taxon>Planctomycetales</taxon>
        <taxon>Planctomycetaceae</taxon>
        <taxon>Symmachiella</taxon>
    </lineage>
</organism>
<keyword evidence="3" id="KW-0804">Transcription</keyword>
<dbReference type="SUPFAM" id="SSF88946">
    <property type="entry name" value="Sigma2 domain of RNA polymerase sigma factors"/>
    <property type="match status" value="1"/>
</dbReference>
<dbReference type="Gene3D" id="1.10.1740.10">
    <property type="match status" value="1"/>
</dbReference>
<protein>
    <submittedName>
        <fullName evidence="5">RNA polymerase sigma factor SigX</fullName>
    </submittedName>
</protein>
<dbReference type="PANTHER" id="PTHR43133">
    <property type="entry name" value="RNA POLYMERASE ECF-TYPE SIGMA FACTO"/>
    <property type="match status" value="1"/>
</dbReference>
<dbReference type="KEGG" id="sdyn:Mal52_14240"/>
<dbReference type="InterPro" id="IPR039425">
    <property type="entry name" value="RNA_pol_sigma-70-like"/>
</dbReference>
<dbReference type="Proteomes" id="UP000319383">
    <property type="component" value="Chromosome"/>
</dbReference>
<gene>
    <name evidence="5" type="ORF">Mal52_14240</name>
</gene>
<reference evidence="5 6" key="1">
    <citation type="submission" date="2019-02" db="EMBL/GenBank/DDBJ databases">
        <title>Deep-cultivation of Planctomycetes and their phenomic and genomic characterization uncovers novel biology.</title>
        <authorList>
            <person name="Wiegand S."/>
            <person name="Jogler M."/>
            <person name="Boedeker C."/>
            <person name="Pinto D."/>
            <person name="Vollmers J."/>
            <person name="Rivas-Marin E."/>
            <person name="Kohn T."/>
            <person name="Peeters S.H."/>
            <person name="Heuer A."/>
            <person name="Rast P."/>
            <person name="Oberbeckmann S."/>
            <person name="Bunk B."/>
            <person name="Jeske O."/>
            <person name="Meyerdierks A."/>
            <person name="Storesund J.E."/>
            <person name="Kallscheuer N."/>
            <person name="Luecker S."/>
            <person name="Lage O.M."/>
            <person name="Pohl T."/>
            <person name="Merkel B.J."/>
            <person name="Hornburger P."/>
            <person name="Mueller R.-W."/>
            <person name="Bruemmer F."/>
            <person name="Labrenz M."/>
            <person name="Spormann A.M."/>
            <person name="Op den Camp H."/>
            <person name="Overmann J."/>
            <person name="Amann R."/>
            <person name="Jetten M.S.M."/>
            <person name="Mascher T."/>
            <person name="Medema M.H."/>
            <person name="Devos D.P."/>
            <person name="Kaster A.-K."/>
            <person name="Ovreas L."/>
            <person name="Rohde M."/>
            <person name="Galperin M.Y."/>
            <person name="Jogler C."/>
        </authorList>
    </citation>
    <scope>NUCLEOTIDE SEQUENCE [LARGE SCALE GENOMIC DNA]</scope>
    <source>
        <strain evidence="5 6">Mal52</strain>
    </source>
</reference>
<keyword evidence="6" id="KW-1185">Reference proteome</keyword>
<feature type="domain" description="RNA polymerase sigma-70 region 2" evidence="4">
    <location>
        <begin position="78"/>
        <end position="141"/>
    </location>
</feature>